<keyword evidence="5 9" id="KW-0697">Rotamase</keyword>
<comment type="subcellular location">
    <subcellularLocation>
        <location evidence="2">Cytoplasm</location>
    </subcellularLocation>
</comment>
<evidence type="ECO:0000256" key="2">
    <source>
        <dbReference type="ARBA" id="ARBA00004496"/>
    </source>
</evidence>
<evidence type="ECO:0000313" key="12">
    <source>
        <dbReference type="EMBL" id="QDV05723.1"/>
    </source>
</evidence>
<dbReference type="Pfam" id="PF00254">
    <property type="entry name" value="FKBP_C"/>
    <property type="match status" value="1"/>
</dbReference>
<evidence type="ECO:0000313" key="13">
    <source>
        <dbReference type="Proteomes" id="UP000320390"/>
    </source>
</evidence>
<reference evidence="12 13" key="1">
    <citation type="submission" date="2019-02" db="EMBL/GenBank/DDBJ databases">
        <title>Deep-cultivation of Planctomycetes and their phenomic and genomic characterization uncovers novel biology.</title>
        <authorList>
            <person name="Wiegand S."/>
            <person name="Jogler M."/>
            <person name="Boedeker C."/>
            <person name="Pinto D."/>
            <person name="Vollmers J."/>
            <person name="Rivas-Marin E."/>
            <person name="Kohn T."/>
            <person name="Peeters S.H."/>
            <person name="Heuer A."/>
            <person name="Rast P."/>
            <person name="Oberbeckmann S."/>
            <person name="Bunk B."/>
            <person name="Jeske O."/>
            <person name="Meyerdierks A."/>
            <person name="Storesund J.E."/>
            <person name="Kallscheuer N."/>
            <person name="Luecker S."/>
            <person name="Lage O.M."/>
            <person name="Pohl T."/>
            <person name="Merkel B.J."/>
            <person name="Hornburger P."/>
            <person name="Mueller R.-W."/>
            <person name="Bruemmer F."/>
            <person name="Labrenz M."/>
            <person name="Spormann A.M."/>
            <person name="Op den Camp H."/>
            <person name="Overmann J."/>
            <person name="Amann R."/>
            <person name="Jetten M.S.M."/>
            <person name="Mascher T."/>
            <person name="Medema M.H."/>
            <person name="Devos D.P."/>
            <person name="Kaster A.-K."/>
            <person name="Ovreas L."/>
            <person name="Rohde M."/>
            <person name="Galperin M.Y."/>
            <person name="Jogler C."/>
        </authorList>
    </citation>
    <scope>NUCLEOTIDE SEQUENCE [LARGE SCALE GENOMIC DNA]</scope>
    <source>
        <strain evidence="12 13">Poly30</strain>
    </source>
</reference>
<accession>A0A518ENR4</accession>
<feature type="domain" description="PPIase FKBP-type" evidence="11">
    <location>
        <begin position="9"/>
        <end position="97"/>
    </location>
</feature>
<dbReference type="InterPro" id="IPR001179">
    <property type="entry name" value="PPIase_FKBP_dom"/>
</dbReference>
<evidence type="ECO:0000256" key="9">
    <source>
        <dbReference type="PROSITE-ProRule" id="PRU00277"/>
    </source>
</evidence>
<name>A0A518ENR4_9BACT</name>
<evidence type="ECO:0000256" key="8">
    <source>
        <dbReference type="ARBA" id="ARBA00037071"/>
    </source>
</evidence>
<comment type="catalytic activity">
    <reaction evidence="1 9 10">
        <text>[protein]-peptidylproline (omega=180) = [protein]-peptidylproline (omega=0)</text>
        <dbReference type="Rhea" id="RHEA:16237"/>
        <dbReference type="Rhea" id="RHEA-COMP:10747"/>
        <dbReference type="Rhea" id="RHEA-COMP:10748"/>
        <dbReference type="ChEBI" id="CHEBI:83833"/>
        <dbReference type="ChEBI" id="CHEBI:83834"/>
        <dbReference type="EC" id="5.2.1.8"/>
    </reaction>
</comment>
<keyword evidence="7 9" id="KW-0413">Isomerase</keyword>
<evidence type="ECO:0000256" key="5">
    <source>
        <dbReference type="ARBA" id="ARBA00023110"/>
    </source>
</evidence>
<evidence type="ECO:0000256" key="6">
    <source>
        <dbReference type="ARBA" id="ARBA00023186"/>
    </source>
</evidence>
<proteinExistence type="inferred from homology"/>
<keyword evidence="13" id="KW-1185">Reference proteome</keyword>
<dbReference type="PANTHER" id="PTHR47861:SF3">
    <property type="entry name" value="FKBP-TYPE PEPTIDYL-PROLYL CIS-TRANS ISOMERASE SLYD"/>
    <property type="match status" value="1"/>
</dbReference>
<gene>
    <name evidence="12" type="primary">slyD_1</name>
    <name evidence="12" type="ORF">Poly30_12240</name>
</gene>
<evidence type="ECO:0000256" key="7">
    <source>
        <dbReference type="ARBA" id="ARBA00023235"/>
    </source>
</evidence>
<dbReference type="InterPro" id="IPR046357">
    <property type="entry name" value="PPIase_dom_sf"/>
</dbReference>
<evidence type="ECO:0000256" key="3">
    <source>
        <dbReference type="ARBA" id="ARBA00006577"/>
    </source>
</evidence>
<dbReference type="GO" id="GO:0042026">
    <property type="term" value="P:protein refolding"/>
    <property type="evidence" value="ECO:0007669"/>
    <property type="project" value="UniProtKB-ARBA"/>
</dbReference>
<dbReference type="PROSITE" id="PS50059">
    <property type="entry name" value="FKBP_PPIASE"/>
    <property type="match status" value="1"/>
</dbReference>
<keyword evidence="4" id="KW-0963">Cytoplasm</keyword>
<comment type="function">
    <text evidence="8">Also involved in hydrogenase metallocenter assembly, probably by participating in the nickel insertion step. This function in hydrogenase biosynthesis requires chaperone activity and the presence of the metal-binding domain, but not PPIase activity.</text>
</comment>
<protein>
    <recommendedName>
        <fullName evidence="10">Peptidyl-prolyl cis-trans isomerase</fullName>
        <ecNumber evidence="10">5.2.1.8</ecNumber>
    </recommendedName>
</protein>
<dbReference type="EC" id="5.2.1.8" evidence="10"/>
<dbReference type="GO" id="GO:0003755">
    <property type="term" value="F:peptidyl-prolyl cis-trans isomerase activity"/>
    <property type="evidence" value="ECO:0007669"/>
    <property type="project" value="UniProtKB-UniRule"/>
</dbReference>
<dbReference type="AlphaFoldDB" id="A0A518ENR4"/>
<dbReference type="GO" id="GO:0005737">
    <property type="term" value="C:cytoplasm"/>
    <property type="evidence" value="ECO:0007669"/>
    <property type="project" value="UniProtKB-SubCell"/>
</dbReference>
<dbReference type="OrthoDB" id="9808891at2"/>
<evidence type="ECO:0000256" key="4">
    <source>
        <dbReference type="ARBA" id="ARBA00022490"/>
    </source>
</evidence>
<evidence type="ECO:0000256" key="1">
    <source>
        <dbReference type="ARBA" id="ARBA00000971"/>
    </source>
</evidence>
<dbReference type="Proteomes" id="UP000320390">
    <property type="component" value="Chromosome"/>
</dbReference>
<dbReference type="RefSeq" id="WP_145195267.1">
    <property type="nucleotide sequence ID" value="NZ_CP036434.1"/>
</dbReference>
<evidence type="ECO:0000259" key="11">
    <source>
        <dbReference type="PROSITE" id="PS50059"/>
    </source>
</evidence>
<keyword evidence="6" id="KW-0143">Chaperone</keyword>
<sequence>MPNQIASHGSTVSLKLEVLGEDGEVVETSDPDEDLEIVIGEGALPPSVEEALVGAELHKEFEVTTPAGEAFGEYSLESIVTVPREDFPDDLELEKGQDIMVGVEADDGTEGEIDAKIVEVDGDAVILDANHPLAGKAAIFRVTITSIS</sequence>
<evidence type="ECO:0000256" key="10">
    <source>
        <dbReference type="RuleBase" id="RU003915"/>
    </source>
</evidence>
<dbReference type="SUPFAM" id="SSF54534">
    <property type="entry name" value="FKBP-like"/>
    <property type="match status" value="1"/>
</dbReference>
<dbReference type="PANTHER" id="PTHR47861">
    <property type="entry name" value="FKBP-TYPE PEPTIDYL-PROLYL CIS-TRANS ISOMERASE SLYD"/>
    <property type="match status" value="1"/>
</dbReference>
<comment type="similarity">
    <text evidence="3 10">Belongs to the FKBP-type PPIase family.</text>
</comment>
<dbReference type="Gene3D" id="3.10.50.40">
    <property type="match status" value="1"/>
</dbReference>
<dbReference type="EMBL" id="CP036434">
    <property type="protein sequence ID" value="QDV05723.1"/>
    <property type="molecule type" value="Genomic_DNA"/>
</dbReference>
<organism evidence="12 13">
    <name type="scientific">Saltatorellus ferox</name>
    <dbReference type="NCBI Taxonomy" id="2528018"/>
    <lineage>
        <taxon>Bacteria</taxon>
        <taxon>Pseudomonadati</taxon>
        <taxon>Planctomycetota</taxon>
        <taxon>Planctomycetia</taxon>
        <taxon>Planctomycetia incertae sedis</taxon>
        <taxon>Saltatorellus</taxon>
    </lineage>
</organism>